<keyword evidence="2" id="KW-1185">Reference proteome</keyword>
<reference evidence="1" key="1">
    <citation type="submission" date="2022-10" db="EMBL/GenBank/DDBJ databases">
        <title>Characterization and whole genome sequencing of a new Roseateles species, isolated from fresh water.</title>
        <authorList>
            <person name="Guliayeva D.Y."/>
            <person name="Akhremchuk A.E."/>
            <person name="Sikolenko M.A."/>
            <person name="Valentovich L.N."/>
            <person name="Sidarenka A.V."/>
        </authorList>
    </citation>
    <scope>NUCLEOTIDE SEQUENCE</scope>
    <source>
        <strain evidence="1">BIM B-1768</strain>
    </source>
</reference>
<dbReference type="Gene3D" id="3.40.47.10">
    <property type="match status" value="1"/>
</dbReference>
<evidence type="ECO:0000313" key="1">
    <source>
        <dbReference type="EMBL" id="UXH78779.1"/>
    </source>
</evidence>
<accession>A0ABY6B038</accession>
<gene>
    <name evidence="1" type="ORF">N4261_02225</name>
</gene>
<dbReference type="EMBL" id="CP104562">
    <property type="protein sequence ID" value="UXH78779.1"/>
    <property type="molecule type" value="Genomic_DNA"/>
</dbReference>
<name>A0ABY6B038_9BURK</name>
<organism evidence="1 2">
    <name type="scientific">Roseateles amylovorans</name>
    <dbReference type="NCBI Taxonomy" id="2978473"/>
    <lineage>
        <taxon>Bacteria</taxon>
        <taxon>Pseudomonadati</taxon>
        <taxon>Pseudomonadota</taxon>
        <taxon>Betaproteobacteria</taxon>
        <taxon>Burkholderiales</taxon>
        <taxon>Sphaerotilaceae</taxon>
        <taxon>Roseateles</taxon>
    </lineage>
</organism>
<sequence length="328" mass="34745">MSRFETVLRTQPFGAEQIVARIPAHWALRRTPMQWLIAMGARVVDEVLARHALVPASGALILIPPEPFRVPSLSDPGHPMASLASRVAERVGADFQRVTQTQGGGAAALAEALDLARQLLGEPSLTYVLVAATDTYVLEADYERLERAGRLGTSRQAQGLTPGEGAACVLLTLPTLEGPHTPGASTAEPTALLTGWAAAHEQDSATSDRYSQGKARVEALRCATQHAGVLEPSLGWILSNDNGERYAAWEATLAHARFFRTRRARLCTVLPAMSVGETGSAGALLALLACAHRFIHAAGQAESAVVELGSEAGGRSACVVVPRKERSP</sequence>
<evidence type="ECO:0008006" key="3">
    <source>
        <dbReference type="Google" id="ProtNLM"/>
    </source>
</evidence>
<evidence type="ECO:0000313" key="2">
    <source>
        <dbReference type="Proteomes" id="UP001064933"/>
    </source>
</evidence>
<proteinExistence type="predicted"/>
<dbReference type="SUPFAM" id="SSF53901">
    <property type="entry name" value="Thiolase-like"/>
    <property type="match status" value="2"/>
</dbReference>
<protein>
    <recommendedName>
        <fullName evidence="3">3-oxoacyl-ACP synthase</fullName>
    </recommendedName>
</protein>
<dbReference type="Proteomes" id="UP001064933">
    <property type="component" value="Chromosome"/>
</dbReference>
<dbReference type="InterPro" id="IPR016039">
    <property type="entry name" value="Thiolase-like"/>
</dbReference>
<dbReference type="RefSeq" id="WP_261758610.1">
    <property type="nucleotide sequence ID" value="NZ_CP104562.2"/>
</dbReference>